<dbReference type="PANTHER" id="PTHR47618:SF1">
    <property type="entry name" value="BIFUNCTIONAL OLIGORIBONUCLEASE AND PAP PHOSPHATASE NRNA"/>
    <property type="match status" value="1"/>
</dbReference>
<sequence length="334" mass="36667">MPLNNLSPLFGKKVLILTHAGADVDSLASAAAIYFSLKEKSKITIGVPDHLNLNAKALAKQLKIPYKINPSFTGFDALLCVDFNKSKMLGSLQKNFLFYNGKKFLIDHHSEEKEIMAPKKNIFASKKAISTTELVYQLLKKTKLKISKKAYACIASGIITDSASFHIADHSTFKIMAEVMEKAGLSYRGLVDLFSTEIDFSQRIASLKAAKRVKIFKSGKAIIAVSDVGAFESNAANALIRIGANVAFCGFAEKGTIRISGRVNNSWMNKKKFDLARDVFNKLEKHFPGEGGGHQGAAGFNGKGNKIEPILLKCVDLTHKFISKKEKANLKEYT</sequence>
<dbReference type="EMBL" id="NZBD01000008">
    <property type="protein sequence ID" value="MAG18115.1"/>
    <property type="molecule type" value="Genomic_DNA"/>
</dbReference>
<protein>
    <recommendedName>
        <fullName evidence="1">DDH domain-containing protein</fullName>
    </recommendedName>
</protein>
<dbReference type="InterPro" id="IPR001667">
    <property type="entry name" value="DDH_dom"/>
</dbReference>
<dbReference type="PANTHER" id="PTHR47618">
    <property type="entry name" value="BIFUNCTIONAL OLIGORIBONUCLEASE AND PAP PHOSPHATASE NRNA"/>
    <property type="match status" value="1"/>
</dbReference>
<comment type="caution">
    <text evidence="2">The sequence shown here is derived from an EMBL/GenBank/DDBJ whole genome shotgun (WGS) entry which is preliminary data.</text>
</comment>
<dbReference type="InterPro" id="IPR038763">
    <property type="entry name" value="DHH_sf"/>
</dbReference>
<accession>A0A2D6LPK3</accession>
<dbReference type="Pfam" id="PF01368">
    <property type="entry name" value="DHH"/>
    <property type="match status" value="1"/>
</dbReference>
<dbReference type="AlphaFoldDB" id="A0A2D6LPK3"/>
<organism evidence="2 3">
    <name type="scientific">Candidatus Iainarchaeum sp</name>
    <dbReference type="NCBI Taxonomy" id="3101447"/>
    <lineage>
        <taxon>Archaea</taxon>
        <taxon>Candidatus Iainarchaeota</taxon>
        <taxon>Candidatus Iainarchaeia</taxon>
        <taxon>Candidatus Iainarchaeales</taxon>
        <taxon>Candidatus Iainarchaeaceae</taxon>
        <taxon>Candidatus Iainarchaeum</taxon>
    </lineage>
</organism>
<gene>
    <name evidence="2" type="ORF">CL944_01420</name>
</gene>
<evidence type="ECO:0000259" key="1">
    <source>
        <dbReference type="Pfam" id="PF01368"/>
    </source>
</evidence>
<feature type="domain" description="DDH" evidence="1">
    <location>
        <begin position="13"/>
        <end position="158"/>
    </location>
</feature>
<dbReference type="Gene3D" id="3.90.1640.10">
    <property type="entry name" value="inorganic pyrophosphatase (n-terminal core)"/>
    <property type="match status" value="1"/>
</dbReference>
<dbReference type="Proteomes" id="UP000226712">
    <property type="component" value="Unassembled WGS sequence"/>
</dbReference>
<evidence type="ECO:0000313" key="3">
    <source>
        <dbReference type="Proteomes" id="UP000226712"/>
    </source>
</evidence>
<reference evidence="3" key="1">
    <citation type="submission" date="2017-09" db="EMBL/GenBank/DDBJ databases">
        <title>The Reconstruction of 2,631 Draft Metagenome-Assembled Genomes from the Global Oceans.</title>
        <authorList>
            <person name="Tully B.J."/>
            <person name="Graham E.D."/>
            <person name="Heidelberg J.F."/>
        </authorList>
    </citation>
    <scope>NUCLEOTIDE SEQUENCE [LARGE SCALE GENOMIC DNA]</scope>
</reference>
<dbReference type="InterPro" id="IPR051319">
    <property type="entry name" value="Oligoribo/pAp-PDE_c-di-AMP_PDE"/>
</dbReference>
<dbReference type="SUPFAM" id="SSF64182">
    <property type="entry name" value="DHH phosphoesterases"/>
    <property type="match status" value="1"/>
</dbReference>
<evidence type="ECO:0000313" key="2">
    <source>
        <dbReference type="EMBL" id="MAG18115.1"/>
    </source>
</evidence>
<proteinExistence type="predicted"/>
<name>A0A2D6LPK3_9ARCH</name>